<evidence type="ECO:0000313" key="3">
    <source>
        <dbReference type="Proteomes" id="UP000299102"/>
    </source>
</evidence>
<evidence type="ECO:0000256" key="1">
    <source>
        <dbReference type="SAM" id="MobiDB-lite"/>
    </source>
</evidence>
<proteinExistence type="predicted"/>
<feature type="compositionally biased region" description="Polar residues" evidence="1">
    <location>
        <begin position="29"/>
        <end position="45"/>
    </location>
</feature>
<accession>A0A4C1VKK9</accession>
<reference evidence="2 3" key="1">
    <citation type="journal article" date="2019" name="Commun. Biol.">
        <title>The bagworm genome reveals a unique fibroin gene that provides high tensile strength.</title>
        <authorList>
            <person name="Kono N."/>
            <person name="Nakamura H."/>
            <person name="Ohtoshi R."/>
            <person name="Tomita M."/>
            <person name="Numata K."/>
            <person name="Arakawa K."/>
        </authorList>
    </citation>
    <scope>NUCLEOTIDE SEQUENCE [LARGE SCALE GENOMIC DNA]</scope>
</reference>
<evidence type="ECO:0000313" key="2">
    <source>
        <dbReference type="EMBL" id="GBP38404.1"/>
    </source>
</evidence>
<keyword evidence="3" id="KW-1185">Reference proteome</keyword>
<name>A0A4C1VKK9_EUMVA</name>
<sequence length="142" mass="15521">MVIFFKPNWTAIHLVLLVRSQESPEKTRSTSWCDTTRNSGSIGNTRSTAQPMPYFPLHRPSPPPTDILFKEAVIALMTSLGLRVSMDSDKHLFYGGSQYGALVVSLAESAEDTNTKLAHAALVNFSAATADITLASMNIYNT</sequence>
<gene>
    <name evidence="2" type="ORF">EVAR_28201_1</name>
</gene>
<feature type="region of interest" description="Disordered" evidence="1">
    <location>
        <begin position="26"/>
        <end position="45"/>
    </location>
</feature>
<comment type="caution">
    <text evidence="2">The sequence shown here is derived from an EMBL/GenBank/DDBJ whole genome shotgun (WGS) entry which is preliminary data.</text>
</comment>
<organism evidence="2 3">
    <name type="scientific">Eumeta variegata</name>
    <name type="common">Bagworm moth</name>
    <name type="synonym">Eumeta japonica</name>
    <dbReference type="NCBI Taxonomy" id="151549"/>
    <lineage>
        <taxon>Eukaryota</taxon>
        <taxon>Metazoa</taxon>
        <taxon>Ecdysozoa</taxon>
        <taxon>Arthropoda</taxon>
        <taxon>Hexapoda</taxon>
        <taxon>Insecta</taxon>
        <taxon>Pterygota</taxon>
        <taxon>Neoptera</taxon>
        <taxon>Endopterygota</taxon>
        <taxon>Lepidoptera</taxon>
        <taxon>Glossata</taxon>
        <taxon>Ditrysia</taxon>
        <taxon>Tineoidea</taxon>
        <taxon>Psychidae</taxon>
        <taxon>Oiketicinae</taxon>
        <taxon>Eumeta</taxon>
    </lineage>
</organism>
<dbReference type="Proteomes" id="UP000299102">
    <property type="component" value="Unassembled WGS sequence"/>
</dbReference>
<dbReference type="EMBL" id="BGZK01000348">
    <property type="protein sequence ID" value="GBP38404.1"/>
    <property type="molecule type" value="Genomic_DNA"/>
</dbReference>
<dbReference type="AlphaFoldDB" id="A0A4C1VKK9"/>
<protein>
    <submittedName>
        <fullName evidence="2">Uncharacterized protein</fullName>
    </submittedName>
</protein>